<gene>
    <name evidence="2" type="ORF">CDEB00056_LOCUS8320</name>
</gene>
<organism evidence="2">
    <name type="scientific">Chaetoceros debilis</name>
    <dbReference type="NCBI Taxonomy" id="122233"/>
    <lineage>
        <taxon>Eukaryota</taxon>
        <taxon>Sar</taxon>
        <taxon>Stramenopiles</taxon>
        <taxon>Ochrophyta</taxon>
        <taxon>Bacillariophyta</taxon>
        <taxon>Coscinodiscophyceae</taxon>
        <taxon>Chaetocerotophycidae</taxon>
        <taxon>Chaetocerotales</taxon>
        <taxon>Chaetocerotaceae</taxon>
        <taxon>Chaetoceros</taxon>
    </lineage>
</organism>
<dbReference type="InterPro" id="IPR032675">
    <property type="entry name" value="LRR_dom_sf"/>
</dbReference>
<name>A0A7S3Q2G6_9STRA</name>
<dbReference type="GO" id="GO:0031146">
    <property type="term" value="P:SCF-dependent proteasomal ubiquitin-dependent protein catabolic process"/>
    <property type="evidence" value="ECO:0007669"/>
    <property type="project" value="TreeGrafter"/>
</dbReference>
<dbReference type="SMART" id="SM00367">
    <property type="entry name" value="LRR_CC"/>
    <property type="match status" value="7"/>
</dbReference>
<evidence type="ECO:0000256" key="1">
    <source>
        <dbReference type="SAM" id="MobiDB-lite"/>
    </source>
</evidence>
<dbReference type="GO" id="GO:0019005">
    <property type="term" value="C:SCF ubiquitin ligase complex"/>
    <property type="evidence" value="ECO:0007669"/>
    <property type="project" value="TreeGrafter"/>
</dbReference>
<dbReference type="AlphaFoldDB" id="A0A7S3Q2G6"/>
<evidence type="ECO:0000313" key="2">
    <source>
        <dbReference type="EMBL" id="CAE0463479.1"/>
    </source>
</evidence>
<proteinExistence type="predicted"/>
<sequence>MIAAREEARALRENEKEEKEQKSSESHPLDAVLQAAILQNKIKANPSMTWRGKLVEIKDSSGKAENLYQKRSRRYKRQKLTAEKDHSSQISKRIPSLYDLCVKFIVNNFESVEALGLMIDSTIRRSICEALVSTGRMNGAAFDTLAEEGIETLEITDCVSVTQEAMVEALEKLVPAGLRALILNHAGRAFGTNAVDAILRSTSSELFALSISGAYLLKDLDASRLVAKFSRTLSSIEFNACPSIGSDFCNSLSTHFSSSADSSLLLELSLREISLTRDQLISLGTSSDALRNLRSISLRQMDAMDDETLSKILESTQGNLKFIDLSNDVNLTDESLLSIRRYNSKGNLSVLNLCGLKNLTAVGLEAFFTFGIDGLPNPPNLRTLDLSSCDFNAVNENVVNLAISSSALKRSQDDESRLLKVDTLKRDLSALGGLVSLDVSNSSVTDKVMENLASTCSSSLKLLKVNFCPNISDNGLGYLVSKCGTQFSSVEIWGCAQISDIFLDGNHGAGRRFEIEGAWMKSRRDTASK</sequence>
<dbReference type="EMBL" id="HBIO01010735">
    <property type="protein sequence ID" value="CAE0463479.1"/>
    <property type="molecule type" value="Transcribed_RNA"/>
</dbReference>
<accession>A0A7S3Q2G6</accession>
<protein>
    <submittedName>
        <fullName evidence="2">Uncharacterized protein</fullName>
    </submittedName>
</protein>
<dbReference type="SUPFAM" id="SSF52047">
    <property type="entry name" value="RNI-like"/>
    <property type="match status" value="1"/>
</dbReference>
<reference evidence="2" key="1">
    <citation type="submission" date="2021-01" db="EMBL/GenBank/DDBJ databases">
        <authorList>
            <person name="Corre E."/>
            <person name="Pelletier E."/>
            <person name="Niang G."/>
            <person name="Scheremetjew M."/>
            <person name="Finn R."/>
            <person name="Kale V."/>
            <person name="Holt S."/>
            <person name="Cochrane G."/>
            <person name="Meng A."/>
            <person name="Brown T."/>
            <person name="Cohen L."/>
        </authorList>
    </citation>
    <scope>NUCLEOTIDE SEQUENCE</scope>
    <source>
        <strain evidence="2">MM31A-1</strain>
    </source>
</reference>
<feature type="region of interest" description="Disordered" evidence="1">
    <location>
        <begin position="1"/>
        <end position="28"/>
    </location>
</feature>
<dbReference type="PANTHER" id="PTHR13318">
    <property type="entry name" value="PARTNER OF PAIRED, ISOFORM B-RELATED"/>
    <property type="match status" value="1"/>
</dbReference>
<dbReference type="InterPro" id="IPR006553">
    <property type="entry name" value="Leu-rich_rpt_Cys-con_subtyp"/>
</dbReference>
<dbReference type="PANTHER" id="PTHR13318:SF190">
    <property type="entry name" value="PARTNER OF PAIRED, ISOFORM B"/>
    <property type="match status" value="1"/>
</dbReference>
<dbReference type="Gene3D" id="3.80.10.10">
    <property type="entry name" value="Ribonuclease Inhibitor"/>
    <property type="match status" value="1"/>
</dbReference>